<dbReference type="EMBL" id="QRMS01000003">
    <property type="protein sequence ID" value="RHJ87388.1"/>
    <property type="molecule type" value="Genomic_DNA"/>
</dbReference>
<name>A0A415E1C9_9FIRM</name>
<dbReference type="AlphaFoldDB" id="A0A415E1C9"/>
<keyword evidence="2" id="KW-1185">Reference proteome</keyword>
<gene>
    <name evidence="1" type="ORF">DW099_11870</name>
</gene>
<reference evidence="1 2" key="1">
    <citation type="submission" date="2018-08" db="EMBL/GenBank/DDBJ databases">
        <title>A genome reference for cultivated species of the human gut microbiota.</title>
        <authorList>
            <person name="Zou Y."/>
            <person name="Xue W."/>
            <person name="Luo G."/>
        </authorList>
    </citation>
    <scope>NUCLEOTIDE SEQUENCE [LARGE SCALE GENOMIC DNA]</scope>
    <source>
        <strain evidence="1 2">AM07-24</strain>
    </source>
</reference>
<sequence length="153" mass="17180">MSDENLFPADMEEMTIEEEEMEELEEQDDYIGAAAFDSDFVRDGQNCVRGASGIDSWKQWCINCLTTEREASPLYSSDFGIAITEILQATTKEEAESLFKAEAKEALAADPYERTEYVSEINFDWGVDSVNVYIEVVGIDGATIDFEVNLEGR</sequence>
<proteinExistence type="predicted"/>
<dbReference type="RefSeq" id="WP_067534414.1">
    <property type="nucleotide sequence ID" value="NZ_AP025567.1"/>
</dbReference>
<dbReference type="STRING" id="1776384.GCA_900086585_00942"/>
<dbReference type="Pfam" id="PF10934">
    <property type="entry name" value="Sheath_initiator"/>
    <property type="match status" value="1"/>
</dbReference>
<dbReference type="Proteomes" id="UP000284841">
    <property type="component" value="Unassembled WGS sequence"/>
</dbReference>
<organism evidence="1 2">
    <name type="scientific">Emergencia timonensis</name>
    <dbReference type="NCBI Taxonomy" id="1776384"/>
    <lineage>
        <taxon>Bacteria</taxon>
        <taxon>Bacillati</taxon>
        <taxon>Bacillota</taxon>
        <taxon>Clostridia</taxon>
        <taxon>Peptostreptococcales</taxon>
        <taxon>Anaerovoracaceae</taxon>
        <taxon>Emergencia</taxon>
    </lineage>
</organism>
<evidence type="ECO:0000313" key="1">
    <source>
        <dbReference type="EMBL" id="RHJ87388.1"/>
    </source>
</evidence>
<dbReference type="InterPro" id="IPR020288">
    <property type="entry name" value="Sheath_initiator"/>
</dbReference>
<protein>
    <submittedName>
        <fullName evidence="1">DUF2634 domain-containing protein</fullName>
    </submittedName>
</protein>
<dbReference type="OrthoDB" id="89089at2"/>
<comment type="caution">
    <text evidence="1">The sequence shown here is derived from an EMBL/GenBank/DDBJ whole genome shotgun (WGS) entry which is preliminary data.</text>
</comment>
<evidence type="ECO:0000313" key="2">
    <source>
        <dbReference type="Proteomes" id="UP000284841"/>
    </source>
</evidence>
<dbReference type="GeneID" id="83003334"/>
<accession>A0A415E1C9</accession>